<evidence type="ECO:0000259" key="1">
    <source>
        <dbReference type="Pfam" id="PF03050"/>
    </source>
</evidence>
<dbReference type="Proteomes" id="UP000280696">
    <property type="component" value="Unassembled WGS sequence"/>
</dbReference>
<feature type="domain" description="Transposase IS66 central" evidence="1">
    <location>
        <begin position="196"/>
        <end position="280"/>
    </location>
</feature>
<dbReference type="AlphaFoldDB" id="A0A3A9ABE1"/>
<evidence type="ECO:0000313" key="5">
    <source>
        <dbReference type="Proteomes" id="UP000280696"/>
    </source>
</evidence>
<dbReference type="InterPro" id="IPR024463">
    <property type="entry name" value="Transposase_TnpC_homeodom"/>
</dbReference>
<dbReference type="InterPro" id="IPR024474">
    <property type="entry name" value="Znf_dom_IS66"/>
</dbReference>
<gene>
    <name evidence="4" type="ORF">D7V94_23090</name>
</gene>
<name>A0A3A9ABE1_9FIRM</name>
<dbReference type="OrthoDB" id="9760067at2"/>
<reference evidence="4 5" key="1">
    <citation type="submission" date="2018-09" db="EMBL/GenBank/DDBJ databases">
        <title>Murine metabolic-syndrome-specific gut microbial biobank.</title>
        <authorList>
            <person name="Liu C."/>
        </authorList>
    </citation>
    <scope>NUCLEOTIDE SEQUENCE [LARGE SCALE GENOMIC DNA]</scope>
    <source>
        <strain evidence="4 5">0.1xD8-82</strain>
    </source>
</reference>
<dbReference type="InterPro" id="IPR004291">
    <property type="entry name" value="Transposase_IS66_central"/>
</dbReference>
<dbReference type="InterPro" id="IPR052344">
    <property type="entry name" value="Transposase-related"/>
</dbReference>
<accession>A0A3A9ABE1</accession>
<dbReference type="PANTHER" id="PTHR33678:SF1">
    <property type="entry name" value="BLL1576 PROTEIN"/>
    <property type="match status" value="1"/>
</dbReference>
<protein>
    <submittedName>
        <fullName evidence="4">IS66 family transposase</fullName>
    </submittedName>
</protein>
<dbReference type="EMBL" id="RAYQ01000096">
    <property type="protein sequence ID" value="RKI84666.1"/>
    <property type="molecule type" value="Genomic_DNA"/>
</dbReference>
<comment type="caution">
    <text evidence="4">The sequence shown here is derived from an EMBL/GenBank/DDBJ whole genome shotgun (WGS) entry which is preliminary data.</text>
</comment>
<dbReference type="Pfam" id="PF13005">
    <property type="entry name" value="zf-IS66"/>
    <property type="match status" value="1"/>
</dbReference>
<feature type="domain" description="Transposase TnpC homeodomain" evidence="3">
    <location>
        <begin position="48"/>
        <end position="117"/>
    </location>
</feature>
<feature type="non-terminal residue" evidence="4">
    <location>
        <position position="282"/>
    </location>
</feature>
<dbReference type="RefSeq" id="WP_147424689.1">
    <property type="nucleotide sequence ID" value="NZ_RAYQ01000096.1"/>
</dbReference>
<evidence type="ECO:0000259" key="3">
    <source>
        <dbReference type="Pfam" id="PF13007"/>
    </source>
</evidence>
<feature type="domain" description="Transposase IS66 zinc-finger binding" evidence="2">
    <location>
        <begin position="128"/>
        <end position="171"/>
    </location>
</feature>
<keyword evidence="5" id="KW-1185">Reference proteome</keyword>
<evidence type="ECO:0000259" key="2">
    <source>
        <dbReference type="Pfam" id="PF13005"/>
    </source>
</evidence>
<evidence type="ECO:0000313" key="4">
    <source>
        <dbReference type="EMBL" id="RKI84666.1"/>
    </source>
</evidence>
<dbReference type="Pfam" id="PF13007">
    <property type="entry name" value="LZ_Tnp_IS66"/>
    <property type="match status" value="1"/>
</dbReference>
<dbReference type="Pfam" id="PF03050">
    <property type="entry name" value="DDE_Tnp_IS66"/>
    <property type="match status" value="1"/>
</dbReference>
<proteinExistence type="predicted"/>
<sequence>MASSAKDIQLRELKDTITGLKTMISEQTELIRSLRLVIDEKTSHEKALQEQVDYLTKKLFGSSSERRPDDIPGQQNLFNEAEAEQDPSLLEEETVIREHTRKKKATHEDLFKGLKVEKAVIPLPEEDQACPVCGTQMVLIGEEYVRRELEFIPATCKVIEYYSQSYGCPSCKDGLGYTEKPVIVKSQIPQALVGKGPASSSSVAWTMYQKYANGLPLYRQEKDWKQYGAQISRTTLANWIIYCSQNYFQPMYDYFHRELLKRSFVMADETRIQVLKEEDRRA</sequence>
<dbReference type="PANTHER" id="PTHR33678">
    <property type="entry name" value="BLL1576 PROTEIN"/>
    <property type="match status" value="1"/>
</dbReference>
<organism evidence="4 5">
    <name type="scientific">Parablautia intestinalis</name>
    <dbReference type="NCBI Taxonomy" id="2320100"/>
    <lineage>
        <taxon>Bacteria</taxon>
        <taxon>Bacillati</taxon>
        <taxon>Bacillota</taxon>
        <taxon>Clostridia</taxon>
        <taxon>Lachnospirales</taxon>
        <taxon>Lachnospiraceae</taxon>
        <taxon>Parablautia</taxon>
    </lineage>
</organism>